<keyword evidence="2" id="KW-0946">Virion</keyword>
<evidence type="ECO:0000256" key="1">
    <source>
        <dbReference type="SAM" id="MobiDB-lite"/>
    </source>
</evidence>
<dbReference type="Proteomes" id="UP000268652">
    <property type="component" value="Unassembled WGS sequence"/>
</dbReference>
<dbReference type="RefSeq" id="WP_120696152.1">
    <property type="nucleotide sequence ID" value="NZ_RBDX01000004.1"/>
</dbReference>
<dbReference type="EMBL" id="RBDY01000004">
    <property type="protein sequence ID" value="RKN25146.1"/>
    <property type="molecule type" value="Genomic_DNA"/>
</dbReference>
<evidence type="ECO:0000313" key="5">
    <source>
        <dbReference type="Proteomes" id="UP000275024"/>
    </source>
</evidence>
<protein>
    <submittedName>
        <fullName evidence="2">Spore coat protein CotH</fullName>
    </submittedName>
</protein>
<keyword evidence="4" id="KW-1185">Reference proteome</keyword>
<reference evidence="4 5" key="1">
    <citation type="submission" date="2018-09" db="EMBL/GenBank/DDBJ databases">
        <title>Streptomyces sp. nov. DS1-2, an endophytic actinomycete isolated from roots of Dendrobium scabrilingue.</title>
        <authorList>
            <person name="Kuncharoen N."/>
            <person name="Kudo T."/>
            <person name="Ohkuma M."/>
            <person name="Yuki M."/>
            <person name="Tanasupawat S."/>
        </authorList>
    </citation>
    <scope>NUCLEOTIDE SEQUENCE [LARGE SCALE GENOMIC DNA]</scope>
    <source>
        <strain evidence="2 5">AZ1-7</strain>
        <strain evidence="3 4">DS1-2</strain>
    </source>
</reference>
<comment type="caution">
    <text evidence="2">The sequence shown here is derived from an EMBL/GenBank/DDBJ whole genome shotgun (WGS) entry which is preliminary data.</text>
</comment>
<feature type="region of interest" description="Disordered" evidence="1">
    <location>
        <begin position="380"/>
        <end position="456"/>
    </location>
</feature>
<name>A0A3A9WE20_9ACTN</name>
<dbReference type="PANTHER" id="PTHR40050:SF1">
    <property type="entry name" value="INNER SPORE COAT PROTEIN H"/>
    <property type="match status" value="1"/>
</dbReference>
<sequence>MRAPSAPGARRGRRPWHRLRDRVPVRLRQHWRPAAAFAVGLTVLVVVFGDARVAPFVTSASQAETDPITQEIQGTVDLYDASVTHSVELDYTQDDFDRMMAEFRDEGTKDYIRADLVIDGTVVEDVGIRLKGNSTLMSLRSTGSGVGPGGQEGERPEGGGGMTAYGLSEDRPEELPWLIKIDEYVEGRTYQGHREIALRPGSDEEVPLNEALSLALTESSGQAAEPYGFASVTVNDRPTVTRLMVENPSTDYATTTLGGNGVLYRARAEGSFAYVGDDPTDYEDSFEQLNKEGSQDLGPLIRLIRWVDEASDEEFAAELGDHVDIASLAAYVATQNLLLNFDDMAGPGKNYLLWYDLDTRKFSVLGWDYNLAFSGAADTGPDDEVGMGDPGDLGVPGGGGGGGGGRPGDEIPEGALPEGGMPEGAMPGGEPPGDMPEGFPEEMPEGFLGSGPPDGLEEGRVMGHVLKERFLAEDSFTDDYHAAYAELYERFYGSGQAIDALAEITEQVTRASVDASDVDAAAIDAAAEELRATLTERAEALANDEVVTG</sequence>
<evidence type="ECO:0000313" key="4">
    <source>
        <dbReference type="Proteomes" id="UP000268652"/>
    </source>
</evidence>
<organism evidence="2 5">
    <name type="scientific">Streptomyces radicis</name>
    <dbReference type="NCBI Taxonomy" id="1750517"/>
    <lineage>
        <taxon>Bacteria</taxon>
        <taxon>Bacillati</taxon>
        <taxon>Actinomycetota</taxon>
        <taxon>Actinomycetes</taxon>
        <taxon>Kitasatosporales</taxon>
        <taxon>Streptomycetaceae</taxon>
        <taxon>Streptomyces</taxon>
    </lineage>
</organism>
<gene>
    <name evidence="3" type="ORF">D7318_07805</name>
    <name evidence="2" type="ORF">D7319_06950</name>
</gene>
<dbReference type="InterPro" id="IPR014867">
    <property type="entry name" value="Spore_coat_CotH_CotH2/3/7"/>
</dbReference>
<keyword evidence="2" id="KW-0167">Capsid protein</keyword>
<accession>A0A3A9WE20</accession>
<dbReference type="Proteomes" id="UP000275024">
    <property type="component" value="Unassembled WGS sequence"/>
</dbReference>
<evidence type="ECO:0000313" key="2">
    <source>
        <dbReference type="EMBL" id="RKN10882.1"/>
    </source>
</evidence>
<feature type="compositionally biased region" description="Gly residues" evidence="1">
    <location>
        <begin position="388"/>
        <end position="406"/>
    </location>
</feature>
<dbReference type="Pfam" id="PF08757">
    <property type="entry name" value="CotH"/>
    <property type="match status" value="1"/>
</dbReference>
<dbReference type="AlphaFoldDB" id="A0A3A9WE20"/>
<evidence type="ECO:0000313" key="3">
    <source>
        <dbReference type="EMBL" id="RKN25146.1"/>
    </source>
</evidence>
<dbReference type="PANTHER" id="PTHR40050">
    <property type="entry name" value="INNER SPORE COAT PROTEIN H"/>
    <property type="match status" value="1"/>
</dbReference>
<feature type="region of interest" description="Disordered" evidence="1">
    <location>
        <begin position="139"/>
        <end position="167"/>
    </location>
</feature>
<proteinExistence type="predicted"/>
<dbReference type="OrthoDB" id="3280828at2"/>
<dbReference type="EMBL" id="RBDX01000004">
    <property type="protein sequence ID" value="RKN10882.1"/>
    <property type="molecule type" value="Genomic_DNA"/>
</dbReference>